<dbReference type="AlphaFoldDB" id="A0A2S8IEB6"/>
<evidence type="ECO:0000313" key="4">
    <source>
        <dbReference type="Proteomes" id="UP000239290"/>
    </source>
</evidence>
<dbReference type="InterPro" id="IPR029069">
    <property type="entry name" value="HotDog_dom_sf"/>
</dbReference>
<name>A0A2S8IEB6_RHOOP</name>
<comment type="caution">
    <text evidence="3">The sequence shown here is derived from an EMBL/GenBank/DDBJ whole genome shotgun (WGS) entry which is preliminary data.</text>
</comment>
<dbReference type="Proteomes" id="UP000239290">
    <property type="component" value="Unassembled WGS sequence"/>
</dbReference>
<evidence type="ECO:0000256" key="1">
    <source>
        <dbReference type="ARBA" id="ARBA00005254"/>
    </source>
</evidence>
<dbReference type="Pfam" id="PF01575">
    <property type="entry name" value="MaoC_dehydratas"/>
    <property type="match status" value="1"/>
</dbReference>
<evidence type="ECO:0000259" key="2">
    <source>
        <dbReference type="Pfam" id="PF01575"/>
    </source>
</evidence>
<dbReference type="RefSeq" id="WP_105423833.1">
    <property type="nucleotide sequence ID" value="NZ_PUIO01000103.1"/>
</dbReference>
<gene>
    <name evidence="3" type="ORF">C5613_42475</name>
</gene>
<dbReference type="InterPro" id="IPR039375">
    <property type="entry name" value="NodN-like"/>
</dbReference>
<dbReference type="EMBL" id="PUIO01000103">
    <property type="protein sequence ID" value="PQP13055.1"/>
    <property type="molecule type" value="Genomic_DNA"/>
</dbReference>
<organism evidence="3 4">
    <name type="scientific">Rhodococcus opacus</name>
    <name type="common">Nocardia opaca</name>
    <dbReference type="NCBI Taxonomy" id="37919"/>
    <lineage>
        <taxon>Bacteria</taxon>
        <taxon>Bacillati</taxon>
        <taxon>Actinomycetota</taxon>
        <taxon>Actinomycetes</taxon>
        <taxon>Mycobacteriales</taxon>
        <taxon>Nocardiaceae</taxon>
        <taxon>Rhodococcus</taxon>
    </lineage>
</organism>
<protein>
    <submittedName>
        <fullName evidence="3">Dehydratase</fullName>
    </submittedName>
</protein>
<accession>A0A2S8IEB6</accession>
<reference evidence="4" key="1">
    <citation type="submission" date="2018-02" db="EMBL/GenBank/DDBJ databases">
        <title>Draft genome sequencing of Rhodococcus opacus KU647198.</title>
        <authorList>
            <person name="Zheng B.-X."/>
        </authorList>
    </citation>
    <scope>NUCLEOTIDE SEQUENCE [LARGE SCALE GENOMIC DNA]</scope>
    <source>
        <strain evidence="4">04-OD7</strain>
    </source>
</reference>
<dbReference type="PANTHER" id="PTHR42993:SF1">
    <property type="entry name" value="MAOC-LIKE DEHYDRATASE DOMAIN-CONTAINING PROTEIN"/>
    <property type="match status" value="1"/>
</dbReference>
<dbReference type="PANTHER" id="PTHR42993">
    <property type="entry name" value="MAOC-LIKE DEHYDRATASE DOMAIN-CONTAINING PROTEIN"/>
    <property type="match status" value="1"/>
</dbReference>
<dbReference type="Gene3D" id="3.10.129.10">
    <property type="entry name" value="Hotdog Thioesterase"/>
    <property type="match status" value="1"/>
</dbReference>
<dbReference type="InterPro" id="IPR002539">
    <property type="entry name" value="MaoC-like_dom"/>
</dbReference>
<dbReference type="SUPFAM" id="SSF54637">
    <property type="entry name" value="Thioesterase/thiol ester dehydrase-isomerase"/>
    <property type="match status" value="1"/>
</dbReference>
<evidence type="ECO:0000313" key="3">
    <source>
        <dbReference type="EMBL" id="PQP13055.1"/>
    </source>
</evidence>
<comment type="similarity">
    <text evidence="1">Belongs to the enoyl-CoA hydratase/isomerase family.</text>
</comment>
<dbReference type="CDD" id="cd03450">
    <property type="entry name" value="NodN"/>
    <property type="match status" value="1"/>
</dbReference>
<feature type="domain" description="MaoC-like" evidence="2">
    <location>
        <begin position="16"/>
        <end position="119"/>
    </location>
</feature>
<sequence>MSATTVSVHHLPELAGTDLGVGPWHEVSQSDIDGFATLTGDEQWIHTDVSRAKLSPFGTTIAHGYLTLSLVVPLLAELLDVTGVTMVVNYGLNRVRFPAPVPAGAHIRLAATVTEVTRIGDDCYELIILSTIECDRSTKPAAVIELIYRTYE</sequence>
<proteinExistence type="inferred from homology"/>